<name>A0A1H3IVP5_9FIRM</name>
<dbReference type="RefSeq" id="WP_074717167.1">
    <property type="nucleotide sequence ID" value="NZ_FNPG01000013.1"/>
</dbReference>
<keyword evidence="2" id="KW-1185">Reference proteome</keyword>
<proteinExistence type="predicted"/>
<evidence type="ECO:0000313" key="2">
    <source>
        <dbReference type="Proteomes" id="UP000183918"/>
    </source>
</evidence>
<dbReference type="InterPro" id="IPR008323">
    <property type="entry name" value="UCP033563"/>
</dbReference>
<sequence>MRQTSYRKIKPFKAIRSNEHEVKNIADLPYDAYNREEAYEYVQQHPHSFLVVDRPDPFKFCKC</sequence>
<organism evidence="1 2">
    <name type="scientific">Lachnobacterium bovis DSM 14045</name>
    <dbReference type="NCBI Taxonomy" id="1122142"/>
    <lineage>
        <taxon>Bacteria</taxon>
        <taxon>Bacillati</taxon>
        <taxon>Bacillota</taxon>
        <taxon>Clostridia</taxon>
        <taxon>Lachnospirales</taxon>
        <taxon>Lachnospiraceae</taxon>
        <taxon>Lachnobacterium</taxon>
    </lineage>
</organism>
<dbReference type="Proteomes" id="UP000183918">
    <property type="component" value="Unassembled WGS sequence"/>
</dbReference>
<evidence type="ECO:0008006" key="3">
    <source>
        <dbReference type="Google" id="ProtNLM"/>
    </source>
</evidence>
<gene>
    <name evidence="1" type="ORF">SAMN02910414_01256</name>
</gene>
<dbReference type="EMBL" id="FNPG01000013">
    <property type="protein sequence ID" value="SDY31395.1"/>
    <property type="molecule type" value="Genomic_DNA"/>
</dbReference>
<reference evidence="1 2" key="1">
    <citation type="submission" date="2016-10" db="EMBL/GenBank/DDBJ databases">
        <authorList>
            <person name="de Groot N.N."/>
        </authorList>
    </citation>
    <scope>NUCLEOTIDE SEQUENCE [LARGE SCALE GENOMIC DNA]</scope>
    <source>
        <strain evidence="1 2">DSM 14045</strain>
    </source>
</reference>
<dbReference type="AlphaFoldDB" id="A0A1H3IVP5"/>
<dbReference type="STRING" id="1122142.SAMN02910414_01256"/>
<accession>A0A1H3IVP5</accession>
<dbReference type="Pfam" id="PF06245">
    <property type="entry name" value="DUF1015"/>
    <property type="match status" value="1"/>
</dbReference>
<protein>
    <recommendedName>
        <fullName evidence="3">DUF1015 domain-containing protein</fullName>
    </recommendedName>
</protein>
<evidence type="ECO:0000313" key="1">
    <source>
        <dbReference type="EMBL" id="SDY31395.1"/>
    </source>
</evidence>